<dbReference type="RefSeq" id="WP_145276504.1">
    <property type="nucleotide sequence ID" value="NZ_CP036426.1"/>
</dbReference>
<dbReference type="EMBL" id="CP036426">
    <property type="protein sequence ID" value="QDV38193.1"/>
    <property type="molecule type" value="Genomic_DNA"/>
</dbReference>
<accession>A0A518HBG2</accession>
<gene>
    <name evidence="1" type="ORF">ElP_61440</name>
</gene>
<keyword evidence="2" id="KW-1185">Reference proteome</keyword>
<evidence type="ECO:0000313" key="2">
    <source>
        <dbReference type="Proteomes" id="UP000317835"/>
    </source>
</evidence>
<dbReference type="AlphaFoldDB" id="A0A518HBG2"/>
<evidence type="ECO:0000313" key="1">
    <source>
        <dbReference type="EMBL" id="QDV38193.1"/>
    </source>
</evidence>
<dbReference type="OrthoDB" id="3678706at2"/>
<sequence length="297" mass="32622">MPWLGDRRGNLVDWLTQCWVWATGRRIALADAPWLAGPIGRTRGIGAGFFEELAGREGLEIRRGADLGLLPDFDALAAPDFDPAAVSPAVADFYERAGAYELDSWAQWSGWFRPFGGMLATLFSRRLQQLNVPLGGLDTSRGVTSEVLQLVDPASGEVRHTAWVRRLVASGDVLYAGSYSLGHVPGRRGPCVKVVFPLPNGNAIVLMRPEAHPDGSFSVVSEGERFGDPGFYFTVDDGPGLLRARYVASMRERIHVYPGEDDAVRADHVLRFRGLTFLRLHYRLRPIPSPMPGPSTP</sequence>
<dbReference type="Proteomes" id="UP000317835">
    <property type="component" value="Chromosome"/>
</dbReference>
<protein>
    <submittedName>
        <fullName evidence="1">Uncharacterized protein</fullName>
    </submittedName>
</protein>
<proteinExistence type="predicted"/>
<name>A0A518HBG2_9BACT</name>
<reference evidence="1 2" key="1">
    <citation type="submission" date="2019-02" db="EMBL/GenBank/DDBJ databases">
        <title>Deep-cultivation of Planctomycetes and their phenomic and genomic characterization uncovers novel biology.</title>
        <authorList>
            <person name="Wiegand S."/>
            <person name="Jogler M."/>
            <person name="Boedeker C."/>
            <person name="Pinto D."/>
            <person name="Vollmers J."/>
            <person name="Rivas-Marin E."/>
            <person name="Kohn T."/>
            <person name="Peeters S.H."/>
            <person name="Heuer A."/>
            <person name="Rast P."/>
            <person name="Oberbeckmann S."/>
            <person name="Bunk B."/>
            <person name="Jeske O."/>
            <person name="Meyerdierks A."/>
            <person name="Storesund J.E."/>
            <person name="Kallscheuer N."/>
            <person name="Luecker S."/>
            <person name="Lage O.M."/>
            <person name="Pohl T."/>
            <person name="Merkel B.J."/>
            <person name="Hornburger P."/>
            <person name="Mueller R.-W."/>
            <person name="Bruemmer F."/>
            <person name="Labrenz M."/>
            <person name="Spormann A.M."/>
            <person name="Op den Camp H."/>
            <person name="Overmann J."/>
            <person name="Amann R."/>
            <person name="Jetten M.S.M."/>
            <person name="Mascher T."/>
            <person name="Medema M.H."/>
            <person name="Devos D.P."/>
            <person name="Kaster A.-K."/>
            <person name="Ovreas L."/>
            <person name="Rohde M."/>
            <person name="Galperin M.Y."/>
            <person name="Jogler C."/>
        </authorList>
    </citation>
    <scope>NUCLEOTIDE SEQUENCE [LARGE SCALE GENOMIC DNA]</scope>
    <source>
        <strain evidence="1 2">ElP</strain>
    </source>
</reference>
<dbReference type="KEGG" id="tpla:ElP_61440"/>
<organism evidence="1 2">
    <name type="scientific">Tautonia plasticadhaerens</name>
    <dbReference type="NCBI Taxonomy" id="2527974"/>
    <lineage>
        <taxon>Bacteria</taxon>
        <taxon>Pseudomonadati</taxon>
        <taxon>Planctomycetota</taxon>
        <taxon>Planctomycetia</taxon>
        <taxon>Isosphaerales</taxon>
        <taxon>Isosphaeraceae</taxon>
        <taxon>Tautonia</taxon>
    </lineage>
</organism>